<dbReference type="OrthoDB" id="18937at2759"/>
<feature type="compositionally biased region" description="Polar residues" evidence="7">
    <location>
        <begin position="427"/>
        <end position="450"/>
    </location>
</feature>
<comment type="similarity">
    <text evidence="6">Belongs to the Hyccin family.</text>
</comment>
<feature type="region of interest" description="Disordered" evidence="7">
    <location>
        <begin position="424"/>
        <end position="450"/>
    </location>
</feature>
<feature type="region of interest" description="Disordered" evidence="7">
    <location>
        <begin position="357"/>
        <end position="393"/>
    </location>
</feature>
<organism evidence="8 9">
    <name type="scientific">Ramazzottius varieornatus</name>
    <name type="common">Water bear</name>
    <name type="synonym">Tardigrade</name>
    <dbReference type="NCBI Taxonomy" id="947166"/>
    <lineage>
        <taxon>Eukaryota</taxon>
        <taxon>Metazoa</taxon>
        <taxon>Ecdysozoa</taxon>
        <taxon>Tardigrada</taxon>
        <taxon>Eutardigrada</taxon>
        <taxon>Parachela</taxon>
        <taxon>Hypsibioidea</taxon>
        <taxon>Ramazzottiidae</taxon>
        <taxon>Ramazzottius</taxon>
    </lineage>
</organism>
<dbReference type="Proteomes" id="UP000186922">
    <property type="component" value="Unassembled WGS sequence"/>
</dbReference>
<dbReference type="PANTHER" id="PTHR31220">
    <property type="entry name" value="HYCCIN RELATED"/>
    <property type="match status" value="1"/>
</dbReference>
<dbReference type="STRING" id="947166.A0A1D1UKW2"/>
<protein>
    <recommendedName>
        <fullName evidence="10">Hyccin</fullName>
    </recommendedName>
</protein>
<evidence type="ECO:0000256" key="7">
    <source>
        <dbReference type="SAM" id="MobiDB-lite"/>
    </source>
</evidence>
<keyword evidence="5" id="KW-0472">Membrane</keyword>
<evidence type="ECO:0000313" key="9">
    <source>
        <dbReference type="Proteomes" id="UP000186922"/>
    </source>
</evidence>
<comment type="caution">
    <text evidence="8">The sequence shown here is derived from an EMBL/GenBank/DDBJ whole genome shotgun (WGS) entry which is preliminary data.</text>
</comment>
<accession>A0A1D1UKW2</accession>
<evidence type="ECO:0000313" key="8">
    <source>
        <dbReference type="EMBL" id="GAU87907.1"/>
    </source>
</evidence>
<evidence type="ECO:0000256" key="1">
    <source>
        <dbReference type="ARBA" id="ARBA00004236"/>
    </source>
</evidence>
<evidence type="ECO:0008006" key="10">
    <source>
        <dbReference type="Google" id="ProtNLM"/>
    </source>
</evidence>
<dbReference type="Pfam" id="PF09790">
    <property type="entry name" value="Hyccin"/>
    <property type="match status" value="1"/>
</dbReference>
<dbReference type="PANTHER" id="PTHR31220:SF1">
    <property type="entry name" value="GH21176P"/>
    <property type="match status" value="1"/>
</dbReference>
<evidence type="ECO:0000256" key="2">
    <source>
        <dbReference type="ARBA" id="ARBA00004514"/>
    </source>
</evidence>
<dbReference type="GO" id="GO:0005829">
    <property type="term" value="C:cytosol"/>
    <property type="evidence" value="ECO:0007669"/>
    <property type="project" value="UniProtKB-SubCell"/>
</dbReference>
<evidence type="ECO:0000256" key="4">
    <source>
        <dbReference type="ARBA" id="ARBA00022490"/>
    </source>
</evidence>
<gene>
    <name evidence="8" type="primary">RvY_00693-1</name>
    <name evidence="8" type="synonym">RvY_00693.1</name>
    <name evidence="8" type="ORF">RvY_00693</name>
</gene>
<dbReference type="AlphaFoldDB" id="A0A1D1UKW2"/>
<proteinExistence type="inferred from homology"/>
<dbReference type="GO" id="GO:0072659">
    <property type="term" value="P:protein localization to plasma membrane"/>
    <property type="evidence" value="ECO:0007669"/>
    <property type="project" value="TreeGrafter"/>
</dbReference>
<feature type="compositionally biased region" description="Basic and acidic residues" evidence="7">
    <location>
        <begin position="378"/>
        <end position="393"/>
    </location>
</feature>
<reference evidence="8 9" key="1">
    <citation type="journal article" date="2016" name="Nat. Commun.">
        <title>Extremotolerant tardigrade genome and improved radiotolerance of human cultured cells by tardigrade-unique protein.</title>
        <authorList>
            <person name="Hashimoto T."/>
            <person name="Horikawa D.D."/>
            <person name="Saito Y."/>
            <person name="Kuwahara H."/>
            <person name="Kozuka-Hata H."/>
            <person name="Shin-I T."/>
            <person name="Minakuchi Y."/>
            <person name="Ohishi K."/>
            <person name="Motoyama A."/>
            <person name="Aizu T."/>
            <person name="Enomoto A."/>
            <person name="Kondo K."/>
            <person name="Tanaka S."/>
            <person name="Hara Y."/>
            <person name="Koshikawa S."/>
            <person name="Sagara H."/>
            <person name="Miura T."/>
            <person name="Yokobori S."/>
            <person name="Miyagawa K."/>
            <person name="Suzuki Y."/>
            <person name="Kubo T."/>
            <person name="Oyama M."/>
            <person name="Kohara Y."/>
            <person name="Fujiyama A."/>
            <person name="Arakawa K."/>
            <person name="Katayama T."/>
            <person name="Toyoda A."/>
            <person name="Kunieda T."/>
        </authorList>
    </citation>
    <scope>NUCLEOTIDE SEQUENCE [LARGE SCALE GENOMIC DNA]</scope>
    <source>
        <strain evidence="8 9">YOKOZUNA-1</strain>
    </source>
</reference>
<dbReference type="GO" id="GO:0046854">
    <property type="term" value="P:phosphatidylinositol phosphate biosynthetic process"/>
    <property type="evidence" value="ECO:0007669"/>
    <property type="project" value="TreeGrafter"/>
</dbReference>
<evidence type="ECO:0000256" key="3">
    <source>
        <dbReference type="ARBA" id="ARBA00022475"/>
    </source>
</evidence>
<name>A0A1D1UKW2_RAMVA</name>
<evidence type="ECO:0000256" key="5">
    <source>
        <dbReference type="ARBA" id="ARBA00023136"/>
    </source>
</evidence>
<keyword evidence="9" id="KW-1185">Reference proteome</keyword>
<dbReference type="GO" id="GO:0005886">
    <property type="term" value="C:plasma membrane"/>
    <property type="evidence" value="ECO:0007669"/>
    <property type="project" value="UniProtKB-SubCell"/>
</dbReference>
<keyword evidence="4" id="KW-0963">Cytoplasm</keyword>
<evidence type="ECO:0000256" key="6">
    <source>
        <dbReference type="ARBA" id="ARBA00034482"/>
    </source>
</evidence>
<comment type="subcellular location">
    <subcellularLocation>
        <location evidence="1">Cell membrane</location>
    </subcellularLocation>
    <subcellularLocation>
        <location evidence="2">Cytoplasm</location>
        <location evidence="2">Cytosol</location>
    </subcellularLocation>
</comment>
<feature type="compositionally biased region" description="Polar residues" evidence="7">
    <location>
        <begin position="357"/>
        <end position="367"/>
    </location>
</feature>
<sequence length="450" mass="51086">MESPRAATKLIHDFTKDLEQQRTEGITRQGPTLANDEKLLGSLMEFLLSEQAVDEQTLLERFYTQMLRCYRTFDEYLMKFVCQFIFCFIWRHFSDLLKSRQSGAAIRPGLDALIVAIYNMSIVDREGHPRVQTYTVPSLAVPSIYHDPAEFTAQILKDSTRVRGQEERRVIVGNYPPVEALTRTKKWVVFRILMRSMSQDLAYHSKACQKSFIIMCRLLIPSSTPTIARTDVSFSARKEATPFDRLQNKLQSTFTGMGKEREKEKSRGAIVQTRIVLDERFLLDSLDILFILAYQGLFEESLGLVLDLVEEGEYRLLASVVLVGSAIRNRLETSKKEPDEVDEIPPIVIVSTSVEEPSKKSWPSANGSVRERRKKSTVKREGSATSKHESFHEISEVDGATSAMKELVNDSIIEHYTERVSPPIRSIESSPVHSVNLSPRSMNGVAETNV</sequence>
<dbReference type="InterPro" id="IPR018619">
    <property type="entry name" value="Hyccin"/>
</dbReference>
<keyword evidence="3" id="KW-1003">Cell membrane</keyword>
<dbReference type="EMBL" id="BDGG01000001">
    <property type="protein sequence ID" value="GAU87907.1"/>
    <property type="molecule type" value="Genomic_DNA"/>
</dbReference>